<dbReference type="InterPro" id="IPR029491">
    <property type="entry name" value="Helicase_HTH"/>
</dbReference>
<dbReference type="eggNOG" id="COG4955">
    <property type="taxonomic scope" value="Bacteria"/>
</dbReference>
<name>A0A073KDZ0_9BACI</name>
<keyword evidence="2" id="KW-0547">Nucleotide-binding</keyword>
<reference evidence="2 3" key="1">
    <citation type="submission" date="2014-06" db="EMBL/GenBank/DDBJ databases">
        <title>Draft genome sequence of Bacillus manliponensis JCM 15802 (MCCC 1A00708).</title>
        <authorList>
            <person name="Lai Q."/>
            <person name="Liu Y."/>
            <person name="Shao Z."/>
        </authorList>
    </citation>
    <scope>NUCLEOTIDE SEQUENCE [LARGE SCALE GENOMIC DNA]</scope>
    <source>
        <strain evidence="2 3">JCM 15802</strain>
    </source>
</reference>
<proteinExistence type="predicted"/>
<dbReference type="Proteomes" id="UP000027822">
    <property type="component" value="Unassembled WGS sequence"/>
</dbReference>
<evidence type="ECO:0000313" key="2">
    <source>
        <dbReference type="EMBL" id="KEK20508.1"/>
    </source>
</evidence>
<keyword evidence="3" id="KW-1185">Reference proteome</keyword>
<organism evidence="2 3">
    <name type="scientific">Bacillus manliponensis</name>
    <dbReference type="NCBI Taxonomy" id="574376"/>
    <lineage>
        <taxon>Bacteria</taxon>
        <taxon>Bacillati</taxon>
        <taxon>Bacillota</taxon>
        <taxon>Bacilli</taxon>
        <taxon>Bacillales</taxon>
        <taxon>Bacillaceae</taxon>
        <taxon>Bacillus</taxon>
        <taxon>Bacillus cereus group</taxon>
    </lineage>
</organism>
<dbReference type="STRING" id="574376.BAMA_13895"/>
<accession>A0A073KDZ0</accession>
<dbReference type="PIRSF" id="PIRSF021350">
    <property type="entry name" value="UCP021350"/>
    <property type="match status" value="1"/>
</dbReference>
<dbReference type="RefSeq" id="WP_034636628.1">
    <property type="nucleotide sequence ID" value="NZ_CBCSJC010000004.1"/>
</dbReference>
<keyword evidence="2" id="KW-0347">Helicase</keyword>
<keyword evidence="2" id="KW-0067">ATP-binding</keyword>
<sequence length="353" mass="41832">MQLAYTILYCLKQLKGERSVSSVYHLLKGKRSSQTLQDGNMFHISFLFGVHKSLKRHDYDKQIEWLLNEQFLEMIHENTYILTKKGEERLWEWKDTYSFPRYLHGLQYGKIDGNLWRRLSLVVQTISNLQRENKRFIPIQQDIEVTAWVKKFLISLPYVRGELAERLYSELHCILKKVTPLEAVIFTYRLTGYQRIGYTAEQLGDMTEQDAFRVQLVLLGTLHFCIETVKEQEHEFPLLTTIMAYPKQNENLLSFSTQKTYQLLKQRRTIDEISVIRKLKVATIEDHIVEIALRENDFSIEEFIEKDKIEQVQRTIEKLQTRKLRVLKQVTGEDVSYFEIRLVLARMGDGNET</sequence>
<dbReference type="OrthoDB" id="2354672at2"/>
<evidence type="ECO:0000313" key="3">
    <source>
        <dbReference type="Proteomes" id="UP000027822"/>
    </source>
</evidence>
<dbReference type="EMBL" id="JOTN01000003">
    <property type="protein sequence ID" value="KEK20508.1"/>
    <property type="molecule type" value="Genomic_DNA"/>
</dbReference>
<protein>
    <submittedName>
        <fullName evidence="2">ATP-dependent DNA helicase RecQ</fullName>
    </submittedName>
</protein>
<feature type="domain" description="Helicase Helix-turn-helix" evidence="1">
    <location>
        <begin position="256"/>
        <end position="344"/>
    </location>
</feature>
<evidence type="ECO:0000259" key="1">
    <source>
        <dbReference type="Pfam" id="PF14493"/>
    </source>
</evidence>
<dbReference type="InterPro" id="IPR008308">
    <property type="entry name" value="YpbB-like"/>
</dbReference>
<keyword evidence="2" id="KW-0378">Hydrolase</keyword>
<dbReference type="GO" id="GO:0004386">
    <property type="term" value="F:helicase activity"/>
    <property type="evidence" value="ECO:0007669"/>
    <property type="project" value="UniProtKB-KW"/>
</dbReference>
<dbReference type="Pfam" id="PF14493">
    <property type="entry name" value="HTH_40"/>
    <property type="match status" value="1"/>
</dbReference>
<dbReference type="AlphaFoldDB" id="A0A073KDZ0"/>
<gene>
    <name evidence="2" type="ORF">BAMA_13895</name>
</gene>
<comment type="caution">
    <text evidence="2">The sequence shown here is derived from an EMBL/GenBank/DDBJ whole genome shotgun (WGS) entry which is preliminary data.</text>
</comment>